<reference evidence="2 3" key="1">
    <citation type="submission" date="2020-08" db="EMBL/GenBank/DDBJ databases">
        <title>Sequencing the genomes of 1000 actinobacteria strains.</title>
        <authorList>
            <person name="Klenk H.-P."/>
        </authorList>
    </citation>
    <scope>NUCLEOTIDE SEQUENCE [LARGE SCALE GENOMIC DNA]</scope>
    <source>
        <strain evidence="2 3">DSM 44320</strain>
    </source>
</reference>
<dbReference type="EMBL" id="JACIBV010000001">
    <property type="protein sequence ID" value="MBB3726050.1"/>
    <property type="molecule type" value="Genomic_DNA"/>
</dbReference>
<keyword evidence="3" id="KW-1185">Reference proteome</keyword>
<gene>
    <name evidence="2" type="ORF">FHR33_001910</name>
</gene>
<protein>
    <submittedName>
        <fullName evidence="2">Uncharacterized protein</fullName>
    </submittedName>
</protein>
<sequence length="62" mass="6345">MHLHETVEPRQLQHCFAGLTLAGGVTIDGPVRARIFTCSRSSSATSASPACSSPAASVSSTT</sequence>
<evidence type="ECO:0000256" key="1">
    <source>
        <dbReference type="SAM" id="MobiDB-lite"/>
    </source>
</evidence>
<accession>A0A7W5V1S1</accession>
<dbReference type="RefSeq" id="WP_183645556.1">
    <property type="nucleotide sequence ID" value="NZ_BAAAXX010000038.1"/>
</dbReference>
<feature type="region of interest" description="Disordered" evidence="1">
    <location>
        <begin position="40"/>
        <end position="62"/>
    </location>
</feature>
<dbReference type="AlphaFoldDB" id="A0A7W5V1S1"/>
<dbReference type="Proteomes" id="UP000579945">
    <property type="component" value="Unassembled WGS sequence"/>
</dbReference>
<evidence type="ECO:0000313" key="3">
    <source>
        <dbReference type="Proteomes" id="UP000579945"/>
    </source>
</evidence>
<evidence type="ECO:0000313" key="2">
    <source>
        <dbReference type="EMBL" id="MBB3726050.1"/>
    </source>
</evidence>
<comment type="caution">
    <text evidence="2">The sequence shown here is derived from an EMBL/GenBank/DDBJ whole genome shotgun (WGS) entry which is preliminary data.</text>
</comment>
<dbReference type="GeneID" id="95388436"/>
<organism evidence="2 3">
    <name type="scientific">Nonomuraea dietziae</name>
    <dbReference type="NCBI Taxonomy" id="65515"/>
    <lineage>
        <taxon>Bacteria</taxon>
        <taxon>Bacillati</taxon>
        <taxon>Actinomycetota</taxon>
        <taxon>Actinomycetes</taxon>
        <taxon>Streptosporangiales</taxon>
        <taxon>Streptosporangiaceae</taxon>
        <taxon>Nonomuraea</taxon>
    </lineage>
</organism>
<name>A0A7W5V1S1_9ACTN</name>
<proteinExistence type="predicted"/>